<name>A0A483K987_9ENTR</name>
<comment type="caution">
    <text evidence="1">The sequence shown here is derived from an EMBL/GenBank/DDBJ whole genome shotgun (WGS) entry which is preliminary data.</text>
</comment>
<dbReference type="SUPFAM" id="SSF52540">
    <property type="entry name" value="P-loop containing nucleoside triphosphate hydrolases"/>
    <property type="match status" value="1"/>
</dbReference>
<dbReference type="GO" id="GO:0005524">
    <property type="term" value="F:ATP binding"/>
    <property type="evidence" value="ECO:0007669"/>
    <property type="project" value="UniProtKB-KW"/>
</dbReference>
<protein>
    <submittedName>
        <fullName evidence="1">ATP-binding protein</fullName>
    </submittedName>
</protein>
<dbReference type="EMBL" id="SDCO01000012">
    <property type="protein sequence ID" value="TCX59734.1"/>
    <property type="molecule type" value="Genomic_DNA"/>
</dbReference>
<evidence type="ECO:0000313" key="1">
    <source>
        <dbReference type="EMBL" id="TCX59734.1"/>
    </source>
</evidence>
<gene>
    <name evidence="1" type="ORF">ETE84_19575</name>
</gene>
<accession>A0A483K987</accession>
<reference evidence="1" key="1">
    <citation type="submission" date="2019-01" db="EMBL/GenBank/DDBJ databases">
        <authorList>
            <person name="Lista F."/>
            <person name="Anselmo A."/>
        </authorList>
    </citation>
    <scope>NUCLEOTIDE SEQUENCE</scope>
    <source>
        <strain evidence="1">8S</strain>
    </source>
</reference>
<organism evidence="1">
    <name type="scientific">Klebsiella quasipneumoniae</name>
    <dbReference type="NCBI Taxonomy" id="1463165"/>
    <lineage>
        <taxon>Bacteria</taxon>
        <taxon>Pseudomonadati</taxon>
        <taxon>Pseudomonadota</taxon>
        <taxon>Gammaproteobacteria</taxon>
        <taxon>Enterobacterales</taxon>
        <taxon>Enterobacteriaceae</taxon>
        <taxon>Klebsiella/Raoultella group</taxon>
        <taxon>Klebsiella</taxon>
        <taxon>Klebsiella pneumoniae complex</taxon>
    </lineage>
</organism>
<sequence>MSDRRPEKRFSNSPLSAAHRGYVYQDLVTAYLFICCLVRRDEKITVDRKTVEDDRFDDIEVIANGCKLRRQLKSSENITRPLTFDDFDKKNSSLRFDRLVNTFLSSEDNTATEEYRLCATWQYPDSDDPVVELLIPADSAGTFDGYSTELYYLDPDKVWPKSSSPVFKPLVSIPEGEAVPSRNDVIAFCERFIIEIAFPAASLDLEHPGPLENLLLKMLVDHVGIGRYPNDERRVEDVAALAVHIANVARTRGESLSPSLIAQRLSLRTDFGRIAQAFPLDRAVLFERKSLQKQLFEAAQQQGVHLVLAGPGAGKSWSLTQLSEELVQQDFIVARHYCFLEPGDELVERRITTNVFFANLLAELHESCQKNAIPIQQVFSSGIHELEQTLGEISASERHTVIIVDGLDHIARVRDSSLDLSDNETDIVEQLATLELPERVTLIIGSQPGKHLEPLREVYNSNLNEYVVESWSLEEVRELAIKLGLGTALAEINLQEKENNVIQILFQRSEGNPLYTRYLCFGLMDGLLSGAITEPFEWLIGVPDLNGDIKHYYGHLYSSAGKQAQAIADLMGVMDFSVTESELCEIVGPLLRGYVSAALQILRPVLTQATTQGGMRVFHESFRRFMIDELVRQGRQVADILYPVAVWLETRGFFVDAKSYRFLLPIMRRAGRDNEILTYVSASFVRDSVAHGYPSEAIRKNIMLATDVAARTLNWPALVRYAELSRALNSCFEEGNNDWQEYWRTYYSIYGADALAERLLFDGRPTLTQKEGLLACQLVDSKGVAAPWQEYLSITTEIEDRLDYSDTESHDDVRCNNEEEALATIYGALRLGRYRQVIRHIYWNLCRSGLLFSPWFLRNLAQQLAQFTSPALVERICHRGDPIYTGRYRLPDRSVCLLFLGLSDFYRNIKAVDDSRHYAEMALCQAVTPIEAMWCVDAGASGQRALDIVRNELKVETTPANERYSPEAKFVHQWVASVRLKARDVDCERFFQLQRLSLEGDGWYRCWLRFVLAVALAEAAAVNNESYDILAAFEELTKDTRPFVGSPRACDLYSIHPIIKASLVRALKLLKTREEWEKALSIISMVRNDTTTYLDRDENSPLSGDVLYSFFLAHTVKPEIADLIIKKLEDELESMEANGTYYSVHALERMKLAQLYAKTSPLEAIKHWQQAIVFLLGYGFRKDITLFDIIECVPALRLHSRESAIRALISLRPLLSAVLCHTDHRTTKHAPNAWFSSLLQVDEVQAIELLNRTLMYERGVFSWTSIEAQKETLRQLADRGDSILLNALWSTLLVDIDYENAGEAVVKERLSSVQRLLTQYPAYAQERFTVLCAEVFNDSSNYQLSAVGPLRQFAEEHSLHMPAYKLHETNKNRETRRREYIGDTSPITSIALRIPVFPPAPKFVELLTILRKLSKSTLSRVEYQESVSLPLSYIMTEMVQRGEEDQALRLLYFFVHERSYWSLESITPVMCLAECLDNSGHEKLAVVAYTLAFTSARGGRGWLNFGDDTQSAPLRRALEMDKKLALQTLAQETLRRLNMDGYYGLSRHLIERIADWGDHELAVNAWEEAFTIIESRLPLPGQIHVFEKLELHATPEWSLDESLCVLLLTNTGNAVISRRIAALSGVARLVKERTELFYKPLKYYLMHTSSVSSLQSILQILSETLADVTALVQRLKEPLRDYTQSPSLSLSLLAKLLLTRIKETSFNAKSTMLLATGTPSNKAMELVSFADESCLLNIFQEVWPELPTLMATRMESYITDDALNVFQHFMKKRYELKYDRGNYVKPSARTLLWHTELFLAIFDDVLTEFPAQLWRKGLWEADIERRILGQILPFMPLHLALDASRIPRPNWPLYESKQYKLAEFTRVSNEDPTWGGWIRLGLFEQYYFRADGKDYGPMDRRTVQCAAIVRTNPDGMVPPQVSPLGSDDALVWWEDIDWMEAMQARAKPQLVKLDKVKDWLDDVFVLLPPAALKYDAQLKSSHYAGPLCWYDENDQPAVVLRTWRVKGKGTGDIDAHVIIGADLIMHPKLEKVLHTAYSGPLKELNSVHCETISSKCGE</sequence>
<proteinExistence type="predicted"/>
<keyword evidence="1" id="KW-0067">ATP-binding</keyword>
<keyword evidence="1" id="KW-0547">Nucleotide-binding</keyword>
<dbReference type="Gene3D" id="3.40.50.300">
    <property type="entry name" value="P-loop containing nucleotide triphosphate hydrolases"/>
    <property type="match status" value="1"/>
</dbReference>
<dbReference type="InterPro" id="IPR027417">
    <property type="entry name" value="P-loop_NTPase"/>
</dbReference>